<evidence type="ECO:0000256" key="4">
    <source>
        <dbReference type="RuleBase" id="RU000411"/>
    </source>
</evidence>
<dbReference type="Gene3D" id="2.30.39.10">
    <property type="entry name" value="Alpha-1-antitrypsin, domain 1"/>
    <property type="match status" value="1"/>
</dbReference>
<organism evidence="8 9">
    <name type="scientific">Iphiclides podalirius</name>
    <name type="common">scarce swallowtail</name>
    <dbReference type="NCBI Taxonomy" id="110791"/>
    <lineage>
        <taxon>Eukaryota</taxon>
        <taxon>Metazoa</taxon>
        <taxon>Ecdysozoa</taxon>
        <taxon>Arthropoda</taxon>
        <taxon>Hexapoda</taxon>
        <taxon>Insecta</taxon>
        <taxon>Pterygota</taxon>
        <taxon>Neoptera</taxon>
        <taxon>Endopterygota</taxon>
        <taxon>Lepidoptera</taxon>
        <taxon>Glossata</taxon>
        <taxon>Ditrysia</taxon>
        <taxon>Papilionoidea</taxon>
        <taxon>Papilionidae</taxon>
        <taxon>Papilioninae</taxon>
        <taxon>Iphiclides</taxon>
    </lineage>
</organism>
<evidence type="ECO:0000256" key="5">
    <source>
        <dbReference type="SAM" id="MobiDB-lite"/>
    </source>
</evidence>
<keyword evidence="6" id="KW-0732">Signal</keyword>
<keyword evidence="3" id="KW-0722">Serine protease inhibitor</keyword>
<evidence type="ECO:0000259" key="7">
    <source>
        <dbReference type="SMART" id="SM00093"/>
    </source>
</evidence>
<dbReference type="Gene3D" id="3.30.497.10">
    <property type="entry name" value="Antithrombin, subunit I, domain 2"/>
    <property type="match status" value="1"/>
</dbReference>
<dbReference type="PANTHER" id="PTHR11461">
    <property type="entry name" value="SERINE PROTEASE INHIBITOR, SERPIN"/>
    <property type="match status" value="1"/>
</dbReference>
<proteinExistence type="inferred from homology"/>
<feature type="chain" id="PRO_5045705396" description="Serpin domain-containing protein" evidence="6">
    <location>
        <begin position="20"/>
        <end position="430"/>
    </location>
</feature>
<gene>
    <name evidence="8" type="ORF">IPOD504_LOCUS8705</name>
</gene>
<dbReference type="InterPro" id="IPR042185">
    <property type="entry name" value="Serpin_sf_2"/>
</dbReference>
<dbReference type="InterPro" id="IPR000215">
    <property type="entry name" value="Serpin_fam"/>
</dbReference>
<name>A0ABN8IJZ9_9NEOP</name>
<dbReference type="SUPFAM" id="SSF56574">
    <property type="entry name" value="Serpins"/>
    <property type="match status" value="1"/>
</dbReference>
<keyword evidence="2" id="KW-0646">Protease inhibitor</keyword>
<feature type="domain" description="Serpin" evidence="7">
    <location>
        <begin position="35"/>
        <end position="391"/>
    </location>
</feature>
<feature type="region of interest" description="Disordered" evidence="5">
    <location>
        <begin position="399"/>
        <end position="420"/>
    </location>
</feature>
<dbReference type="CDD" id="cd19600">
    <property type="entry name" value="serpin11-like_insects"/>
    <property type="match status" value="1"/>
</dbReference>
<evidence type="ECO:0000313" key="9">
    <source>
        <dbReference type="Proteomes" id="UP000837857"/>
    </source>
</evidence>
<evidence type="ECO:0000256" key="2">
    <source>
        <dbReference type="ARBA" id="ARBA00022690"/>
    </source>
</evidence>
<dbReference type="EMBL" id="OW152833">
    <property type="protein sequence ID" value="CAH2054613.1"/>
    <property type="molecule type" value="Genomic_DNA"/>
</dbReference>
<reference evidence="8" key="1">
    <citation type="submission" date="2022-03" db="EMBL/GenBank/DDBJ databases">
        <authorList>
            <person name="Martin H S."/>
        </authorList>
    </citation>
    <scope>NUCLEOTIDE SEQUENCE</scope>
</reference>
<dbReference type="SMART" id="SM00093">
    <property type="entry name" value="SERPIN"/>
    <property type="match status" value="1"/>
</dbReference>
<evidence type="ECO:0000313" key="8">
    <source>
        <dbReference type="EMBL" id="CAH2054613.1"/>
    </source>
</evidence>
<dbReference type="Pfam" id="PF00079">
    <property type="entry name" value="Serpin"/>
    <property type="match status" value="1"/>
</dbReference>
<protein>
    <recommendedName>
        <fullName evidence="7">Serpin domain-containing protein</fullName>
    </recommendedName>
</protein>
<feature type="signal peptide" evidence="6">
    <location>
        <begin position="1"/>
        <end position="19"/>
    </location>
</feature>
<dbReference type="InterPro" id="IPR036186">
    <property type="entry name" value="Serpin_sf"/>
</dbReference>
<comment type="similarity">
    <text evidence="1 4">Belongs to the serpin family.</text>
</comment>
<sequence length="430" mass="48635">MCLIFLTVLFFTYFRSLDCLTDQKLVISRFNFFDTDLLRYSAEERKGNVVVSPPSVKSTLAMLLEGANGATATEIRNALRLSPDKEEFREQLNEYLTMLRVNDPGATLLNSNAMFIATNVSVRKDFVIMLHKVYLSEIHVVDFKQPVSAANKINSWVSNNTKGLIPTLVLPEHIDPLSELLLANTLYFKSKWQHAFDPQNTAGSCFRNRGECHMVSMMELHAELNYAYIDSLRAHAIELPYEGGRYSMFLLVPQDQDGVLSLIRDLPYMSLPQIESHMDQNEVRLFLPKFNIDYDEDMAATLRAMKITSLFSRSADLTGMFNGTSPQVTNIFHKVRMSVDESGTIAAAASSAMVIPLIENEVQIRVDRPFVFFIRDNKMGLVLFEGKIEKPTPYVMPVAPKAPEPKTASPNVPPSFRSSSFKPYKLRLYG</sequence>
<evidence type="ECO:0000256" key="3">
    <source>
        <dbReference type="ARBA" id="ARBA00022900"/>
    </source>
</evidence>
<keyword evidence="9" id="KW-1185">Reference proteome</keyword>
<dbReference type="InterPro" id="IPR023795">
    <property type="entry name" value="Serpin_CS"/>
</dbReference>
<accession>A0ABN8IJZ9</accession>
<dbReference type="PANTHER" id="PTHR11461:SF211">
    <property type="entry name" value="GH10112P-RELATED"/>
    <property type="match status" value="1"/>
</dbReference>
<dbReference type="InterPro" id="IPR023796">
    <property type="entry name" value="Serpin_dom"/>
</dbReference>
<evidence type="ECO:0000256" key="6">
    <source>
        <dbReference type="SAM" id="SignalP"/>
    </source>
</evidence>
<dbReference type="PROSITE" id="PS00284">
    <property type="entry name" value="SERPIN"/>
    <property type="match status" value="1"/>
</dbReference>
<evidence type="ECO:0000256" key="1">
    <source>
        <dbReference type="ARBA" id="ARBA00009500"/>
    </source>
</evidence>
<dbReference type="Proteomes" id="UP000837857">
    <property type="component" value="Chromosome 21"/>
</dbReference>
<dbReference type="InterPro" id="IPR042178">
    <property type="entry name" value="Serpin_sf_1"/>
</dbReference>
<feature type="non-terminal residue" evidence="8">
    <location>
        <position position="1"/>
    </location>
</feature>